<organism evidence="8 9">
    <name type="scientific">Ranitomeya imitator</name>
    <name type="common">mimic poison frog</name>
    <dbReference type="NCBI Taxonomy" id="111125"/>
    <lineage>
        <taxon>Eukaryota</taxon>
        <taxon>Metazoa</taxon>
        <taxon>Chordata</taxon>
        <taxon>Craniata</taxon>
        <taxon>Vertebrata</taxon>
        <taxon>Euteleostomi</taxon>
        <taxon>Amphibia</taxon>
        <taxon>Batrachia</taxon>
        <taxon>Anura</taxon>
        <taxon>Neobatrachia</taxon>
        <taxon>Hyloidea</taxon>
        <taxon>Dendrobatidae</taxon>
        <taxon>Dendrobatinae</taxon>
        <taxon>Ranitomeya</taxon>
    </lineage>
</organism>
<feature type="compositionally biased region" description="Basic and acidic residues" evidence="7">
    <location>
        <begin position="271"/>
        <end position="308"/>
    </location>
</feature>
<feature type="region of interest" description="Disordered" evidence="7">
    <location>
        <begin position="147"/>
        <end position="186"/>
    </location>
</feature>
<keyword evidence="9" id="KW-1185">Reference proteome</keyword>
<evidence type="ECO:0000256" key="7">
    <source>
        <dbReference type="SAM" id="MobiDB-lite"/>
    </source>
</evidence>
<proteinExistence type="inferred from homology"/>
<keyword evidence="3" id="KW-0805">Transcription regulation</keyword>
<evidence type="ECO:0000313" key="8">
    <source>
        <dbReference type="EMBL" id="CAJ0927881.1"/>
    </source>
</evidence>
<evidence type="ECO:0000313" key="9">
    <source>
        <dbReference type="Proteomes" id="UP001176940"/>
    </source>
</evidence>
<keyword evidence="6" id="KW-0175">Coiled coil</keyword>
<comment type="subcellular location">
    <subcellularLocation>
        <location evidence="1">Nucleus</location>
    </subcellularLocation>
</comment>
<feature type="compositionally biased region" description="Low complexity" evidence="7">
    <location>
        <begin position="333"/>
        <end position="342"/>
    </location>
</feature>
<feature type="region of interest" description="Disordered" evidence="7">
    <location>
        <begin position="271"/>
        <end position="314"/>
    </location>
</feature>
<comment type="similarity">
    <text evidence="2">Belongs to the NGG1 family.</text>
</comment>
<comment type="caution">
    <text evidence="8">The sequence shown here is derived from an EMBL/GenBank/DDBJ whole genome shotgun (WGS) entry which is preliminary data.</text>
</comment>
<evidence type="ECO:0000256" key="4">
    <source>
        <dbReference type="ARBA" id="ARBA00023163"/>
    </source>
</evidence>
<keyword evidence="4" id="KW-0804">Transcription</keyword>
<dbReference type="Proteomes" id="UP001176940">
    <property type="component" value="Unassembled WGS sequence"/>
</dbReference>
<evidence type="ECO:0000256" key="1">
    <source>
        <dbReference type="ARBA" id="ARBA00004123"/>
    </source>
</evidence>
<sequence length="489" mass="55011">MNMLVLSAIPCVRGCRRVQCPDPSDQQDEGGGGSGDAHTGVRIFVNQPLSVHELGRPPVAIMSELKDCPLQFHEFKSVDHVKLCPRYTAVLSRSEDDGIGIEELDTLQLELETLLSSASRRLRVLEAETQILTDWQDKKGDRRFLKLGKELEPGTPVKHKPKKPKVEGKVSHASGTGPGRPKSRNLQTKIQEYEFTDDPVDVPRVPKNDAPNRFWASVEPYCSDITAEDIKVLEDLLKTPEDDAEYYKIPPLGKHYSLRWAQEDLLEEQKDGARVSMAGDKKKGPLTELDSKDVDSMLKKSESQHDQPEDGCPFGHLTQRLLQALVEENIISPIEDSPIPEISGKESGTDGASTSPRSQMKPFSAPHTKSLEVRIKEELIAQGLLESEDRPAEDSEDEVLAEILKTQAELKALSAHNRAKKQELLRLAKEEMHKQELRHRVRMADNEVMEAFRKIMAARQKKRTPTKKEKDQAWKALKERESILKLLDG</sequence>
<evidence type="ECO:0000256" key="2">
    <source>
        <dbReference type="ARBA" id="ARBA00005330"/>
    </source>
</evidence>
<name>A0ABN9L279_9NEOB</name>
<gene>
    <name evidence="8" type="ORF">RIMI_LOCUS3178107</name>
</gene>
<evidence type="ECO:0000256" key="6">
    <source>
        <dbReference type="SAM" id="Coils"/>
    </source>
</evidence>
<dbReference type="PANTHER" id="PTHR13556:SF2">
    <property type="entry name" value="TRANSCRIPTIONAL ADAPTER 3"/>
    <property type="match status" value="1"/>
</dbReference>
<dbReference type="InterPro" id="IPR019340">
    <property type="entry name" value="Histone_AcTrfase_su3"/>
</dbReference>
<protein>
    <recommendedName>
        <fullName evidence="10">Transcriptional adapter 3</fullName>
    </recommendedName>
</protein>
<keyword evidence="5" id="KW-0539">Nucleus</keyword>
<accession>A0ABN9L279</accession>
<dbReference type="EMBL" id="CAUEEQ010004670">
    <property type="protein sequence ID" value="CAJ0927881.1"/>
    <property type="molecule type" value="Genomic_DNA"/>
</dbReference>
<reference evidence="8" key="1">
    <citation type="submission" date="2023-07" db="EMBL/GenBank/DDBJ databases">
        <authorList>
            <person name="Stuckert A."/>
        </authorList>
    </citation>
    <scope>NUCLEOTIDE SEQUENCE</scope>
</reference>
<dbReference type="PANTHER" id="PTHR13556">
    <property type="entry name" value="TRANSCRIPTIONAL ADAPTER 3-RELATED"/>
    <property type="match status" value="1"/>
</dbReference>
<feature type="region of interest" description="Disordered" evidence="7">
    <location>
        <begin position="333"/>
        <end position="370"/>
    </location>
</feature>
<evidence type="ECO:0000256" key="3">
    <source>
        <dbReference type="ARBA" id="ARBA00023015"/>
    </source>
</evidence>
<feature type="coiled-coil region" evidence="6">
    <location>
        <begin position="410"/>
        <end position="447"/>
    </location>
</feature>
<dbReference type="Pfam" id="PF10198">
    <property type="entry name" value="Ada3"/>
    <property type="match status" value="1"/>
</dbReference>
<evidence type="ECO:0000256" key="5">
    <source>
        <dbReference type="ARBA" id="ARBA00023242"/>
    </source>
</evidence>
<evidence type="ECO:0008006" key="10">
    <source>
        <dbReference type="Google" id="ProtNLM"/>
    </source>
</evidence>